<dbReference type="PANTHER" id="PTHR11571:SF263">
    <property type="entry name" value="GLUTATHIONE S-TRANSFERASE"/>
    <property type="match status" value="1"/>
</dbReference>
<dbReference type="OrthoDB" id="6043394at2"/>
<dbReference type="RefSeq" id="WP_017356842.1">
    <property type="nucleotide sequence ID" value="NZ_SRYW01000001.1"/>
</dbReference>
<dbReference type="InterPro" id="IPR050213">
    <property type="entry name" value="GST_superfamily"/>
</dbReference>
<accession>A0A4S2D918</accession>
<name>A0A4S2D918_STEMA</name>
<reference evidence="2 3" key="1">
    <citation type="submission" date="2019-04" db="EMBL/GenBank/DDBJ databases">
        <title>Microbes associate with the intestines of laboratory mice.</title>
        <authorList>
            <person name="Navarre W."/>
            <person name="Wong E."/>
            <person name="Huang K."/>
            <person name="Tropini C."/>
            <person name="Ng K."/>
            <person name="Yu B."/>
        </authorList>
    </citation>
    <scope>NUCLEOTIDE SEQUENCE [LARGE SCALE GENOMIC DNA]</scope>
    <source>
        <strain evidence="2 3">NM62_B4-13</strain>
    </source>
</reference>
<protein>
    <submittedName>
        <fullName evidence="2">Glutathione S-transferase</fullName>
    </submittedName>
</protein>
<evidence type="ECO:0000313" key="2">
    <source>
        <dbReference type="EMBL" id="TGY37153.1"/>
    </source>
</evidence>
<dbReference type="EMBL" id="SRYW01000001">
    <property type="protein sequence ID" value="TGY37153.1"/>
    <property type="molecule type" value="Genomic_DNA"/>
</dbReference>
<dbReference type="InterPro" id="IPR004046">
    <property type="entry name" value="GST_C"/>
</dbReference>
<dbReference type="InterPro" id="IPR010987">
    <property type="entry name" value="Glutathione-S-Trfase_C-like"/>
</dbReference>
<sequence>MHYELYYWTGIQGRGEFIRLALEDAGAAYTDMARVHGDAVMQPFLDGRMDGLQPFAPPFVRTGRQVVAQVSAILDLLAPELGLVPDAASRRQQALQLQATIADLVAEVHDTHHPIAASQYYEDQMREAKARAATMRAERLPRFLGYFENVLKHNGGRHPLREHSYVDLSLFQLMSGLDYMFPRRMQALWPSLPLLRALQERVERRPTIAAYLASGRRLAFNTNGIFRHYPELDGED</sequence>
<dbReference type="CDD" id="cd03192">
    <property type="entry name" value="GST_C_Sigma_like"/>
    <property type="match status" value="1"/>
</dbReference>
<keyword evidence="2" id="KW-0808">Transferase</keyword>
<dbReference type="PROSITE" id="PS50405">
    <property type="entry name" value="GST_CTER"/>
    <property type="match status" value="1"/>
</dbReference>
<dbReference type="GO" id="GO:0006749">
    <property type="term" value="P:glutathione metabolic process"/>
    <property type="evidence" value="ECO:0007669"/>
    <property type="project" value="TreeGrafter"/>
</dbReference>
<organism evidence="2 3">
    <name type="scientific">Stenotrophomonas maltophilia</name>
    <name type="common">Pseudomonas maltophilia</name>
    <name type="synonym">Xanthomonas maltophilia</name>
    <dbReference type="NCBI Taxonomy" id="40324"/>
    <lineage>
        <taxon>Bacteria</taxon>
        <taxon>Pseudomonadati</taxon>
        <taxon>Pseudomonadota</taxon>
        <taxon>Gammaproteobacteria</taxon>
        <taxon>Lysobacterales</taxon>
        <taxon>Lysobacteraceae</taxon>
        <taxon>Stenotrophomonas</taxon>
        <taxon>Stenotrophomonas maltophilia group</taxon>
    </lineage>
</organism>
<evidence type="ECO:0000313" key="3">
    <source>
        <dbReference type="Proteomes" id="UP000306631"/>
    </source>
</evidence>
<dbReference type="SUPFAM" id="SSF52833">
    <property type="entry name" value="Thioredoxin-like"/>
    <property type="match status" value="1"/>
</dbReference>
<evidence type="ECO:0000259" key="1">
    <source>
        <dbReference type="PROSITE" id="PS50405"/>
    </source>
</evidence>
<feature type="domain" description="GST C-terminal" evidence="1">
    <location>
        <begin position="94"/>
        <end position="232"/>
    </location>
</feature>
<dbReference type="Pfam" id="PF14497">
    <property type="entry name" value="GST_C_3"/>
    <property type="match status" value="1"/>
</dbReference>
<gene>
    <name evidence="2" type="ORF">E5352_00910</name>
</gene>
<comment type="caution">
    <text evidence="2">The sequence shown here is derived from an EMBL/GenBank/DDBJ whole genome shotgun (WGS) entry which is preliminary data.</text>
</comment>
<dbReference type="GO" id="GO:0004364">
    <property type="term" value="F:glutathione transferase activity"/>
    <property type="evidence" value="ECO:0007669"/>
    <property type="project" value="TreeGrafter"/>
</dbReference>
<dbReference type="AlphaFoldDB" id="A0A4S2D918"/>
<dbReference type="SUPFAM" id="SSF47616">
    <property type="entry name" value="GST C-terminal domain-like"/>
    <property type="match status" value="1"/>
</dbReference>
<dbReference type="Gene3D" id="1.20.1050.10">
    <property type="match status" value="1"/>
</dbReference>
<dbReference type="InterPro" id="IPR036282">
    <property type="entry name" value="Glutathione-S-Trfase_C_sf"/>
</dbReference>
<dbReference type="InterPro" id="IPR036249">
    <property type="entry name" value="Thioredoxin-like_sf"/>
</dbReference>
<dbReference type="Proteomes" id="UP000306631">
    <property type="component" value="Unassembled WGS sequence"/>
</dbReference>
<dbReference type="PANTHER" id="PTHR11571">
    <property type="entry name" value="GLUTATHIONE S-TRANSFERASE"/>
    <property type="match status" value="1"/>
</dbReference>
<dbReference type="Gene3D" id="3.40.30.10">
    <property type="entry name" value="Glutaredoxin"/>
    <property type="match status" value="1"/>
</dbReference>
<proteinExistence type="predicted"/>